<dbReference type="EMBL" id="RBXR01000001">
    <property type="protein sequence ID" value="RKT70948.1"/>
    <property type="molecule type" value="Genomic_DNA"/>
</dbReference>
<gene>
    <name evidence="2" type="ORF">DFJ66_4225</name>
</gene>
<dbReference type="OrthoDB" id="9806902at2"/>
<evidence type="ECO:0000313" key="2">
    <source>
        <dbReference type="EMBL" id="RKT70948.1"/>
    </source>
</evidence>
<dbReference type="InterPro" id="IPR029058">
    <property type="entry name" value="AB_hydrolase_fold"/>
</dbReference>
<dbReference type="SUPFAM" id="SSF53474">
    <property type="entry name" value="alpha/beta-Hydrolases"/>
    <property type="match status" value="1"/>
</dbReference>
<sequence>MIESNVPGHAGELAVRTWPNLDATWLAVLVHGYGEHGGRYGHVADRLVEAGALVVAADHVGHGKSEGEPVLITDFDGVVADVGAAVSSAASDLPTVLIGHSMGGLIATRYAQRNPLTALVLSAPVLGTWQGLDVLSLPEIPDTPIDPDVLSRDPEVGKQYAADPLVWHGPFKRPTLEALERALDEVNYGPTLEHLPTLWLHGDADELVPLADTRTGTDRVRGLLFEERIYPGARHELFNETNRDEVLDDVVAFVQRILHQS</sequence>
<comment type="caution">
    <text evidence="2">The sequence shown here is derived from an EMBL/GenBank/DDBJ whole genome shotgun (WGS) entry which is preliminary data.</text>
</comment>
<dbReference type="Proteomes" id="UP000272729">
    <property type="component" value="Unassembled WGS sequence"/>
</dbReference>
<dbReference type="GO" id="GO:0016787">
    <property type="term" value="F:hydrolase activity"/>
    <property type="evidence" value="ECO:0007669"/>
    <property type="project" value="UniProtKB-KW"/>
</dbReference>
<dbReference type="Gene3D" id="3.40.50.1820">
    <property type="entry name" value="alpha/beta hydrolase"/>
    <property type="match status" value="1"/>
</dbReference>
<dbReference type="PANTHER" id="PTHR11614">
    <property type="entry name" value="PHOSPHOLIPASE-RELATED"/>
    <property type="match status" value="1"/>
</dbReference>
<dbReference type="RefSeq" id="WP_121223350.1">
    <property type="nucleotide sequence ID" value="NZ_JBIUBA010000012.1"/>
</dbReference>
<protein>
    <submittedName>
        <fullName evidence="2">Alpha-beta hydrolase superfamily lysophospholipase</fullName>
    </submittedName>
</protein>
<keyword evidence="3" id="KW-1185">Reference proteome</keyword>
<dbReference type="InterPro" id="IPR022742">
    <property type="entry name" value="Hydrolase_4"/>
</dbReference>
<keyword evidence="2" id="KW-0378">Hydrolase</keyword>
<name>A0A495XH92_9PSEU</name>
<dbReference type="InterPro" id="IPR051044">
    <property type="entry name" value="MAG_DAG_Lipase"/>
</dbReference>
<accession>A0A495XH92</accession>
<reference evidence="2 3" key="1">
    <citation type="submission" date="2018-10" db="EMBL/GenBank/DDBJ databases">
        <title>Sequencing the genomes of 1000 actinobacteria strains.</title>
        <authorList>
            <person name="Klenk H.-P."/>
        </authorList>
    </citation>
    <scope>NUCLEOTIDE SEQUENCE [LARGE SCALE GENOMIC DNA]</scope>
    <source>
        <strain evidence="2 3">DSM 43911</strain>
    </source>
</reference>
<evidence type="ECO:0000259" key="1">
    <source>
        <dbReference type="Pfam" id="PF12146"/>
    </source>
</evidence>
<dbReference type="Pfam" id="PF12146">
    <property type="entry name" value="Hydrolase_4"/>
    <property type="match status" value="1"/>
</dbReference>
<dbReference type="AlphaFoldDB" id="A0A495XH92"/>
<organism evidence="2 3">
    <name type="scientific">Saccharothrix variisporea</name>
    <dbReference type="NCBI Taxonomy" id="543527"/>
    <lineage>
        <taxon>Bacteria</taxon>
        <taxon>Bacillati</taxon>
        <taxon>Actinomycetota</taxon>
        <taxon>Actinomycetes</taxon>
        <taxon>Pseudonocardiales</taxon>
        <taxon>Pseudonocardiaceae</taxon>
        <taxon>Saccharothrix</taxon>
    </lineage>
</organism>
<proteinExistence type="predicted"/>
<evidence type="ECO:0000313" key="3">
    <source>
        <dbReference type="Proteomes" id="UP000272729"/>
    </source>
</evidence>
<feature type="domain" description="Serine aminopeptidase S33" evidence="1">
    <location>
        <begin position="26"/>
        <end position="242"/>
    </location>
</feature>